<dbReference type="AlphaFoldDB" id="A0A1Q8QPV7"/>
<dbReference type="Gene3D" id="1.20.5.190">
    <property type="match status" value="1"/>
</dbReference>
<proteinExistence type="predicted"/>
<accession>A0A1Q8QPV7</accession>
<dbReference type="EMBL" id="MLBF01000034">
    <property type="protein sequence ID" value="OLN29308.1"/>
    <property type="molecule type" value="Genomic_DNA"/>
</dbReference>
<reference evidence="2 3" key="1">
    <citation type="submission" date="2016-09" db="EMBL/GenBank/DDBJ databases">
        <title>Complete genome of Desulfosporosinus sp. OL.</title>
        <authorList>
            <person name="Mardanov A."/>
            <person name="Beletsky A."/>
            <person name="Panova A."/>
            <person name="Karnachuk O."/>
            <person name="Ravin N."/>
        </authorList>
    </citation>
    <scope>NUCLEOTIDE SEQUENCE [LARGE SCALE GENOMIC DNA]</scope>
    <source>
        <strain evidence="2 3">OL</strain>
    </source>
</reference>
<keyword evidence="3" id="KW-1185">Reference proteome</keyword>
<organism evidence="2 3">
    <name type="scientific">Desulfosporosinus metallidurans</name>
    <dbReference type="NCBI Taxonomy" id="1888891"/>
    <lineage>
        <taxon>Bacteria</taxon>
        <taxon>Bacillati</taxon>
        <taxon>Bacillota</taxon>
        <taxon>Clostridia</taxon>
        <taxon>Eubacteriales</taxon>
        <taxon>Desulfitobacteriaceae</taxon>
        <taxon>Desulfosporosinus</taxon>
    </lineage>
</organism>
<evidence type="ECO:0000313" key="3">
    <source>
        <dbReference type="Proteomes" id="UP000186102"/>
    </source>
</evidence>
<name>A0A1Q8QPV7_9FIRM</name>
<dbReference type="InterPro" id="IPR029330">
    <property type="entry name" value="Bbp1_C"/>
</dbReference>
<dbReference type="Pfam" id="PF15272">
    <property type="entry name" value="BBP1_C"/>
    <property type="match status" value="1"/>
</dbReference>
<evidence type="ECO:0000313" key="2">
    <source>
        <dbReference type="EMBL" id="OLN29308.1"/>
    </source>
</evidence>
<dbReference type="RefSeq" id="WP_075366099.1">
    <property type="nucleotide sequence ID" value="NZ_MLBF01000034.1"/>
</dbReference>
<evidence type="ECO:0000259" key="1">
    <source>
        <dbReference type="Pfam" id="PF15272"/>
    </source>
</evidence>
<dbReference type="STRING" id="1888891.DSOL_3645"/>
<feature type="domain" description="Spindle pole body component Bbp1 C-terminal" evidence="1">
    <location>
        <begin position="10"/>
        <end position="101"/>
    </location>
</feature>
<protein>
    <submittedName>
        <fullName evidence="2">Chromosome partition protein smc</fullName>
    </submittedName>
</protein>
<gene>
    <name evidence="2" type="ORF">DSOL_3645</name>
</gene>
<dbReference type="Proteomes" id="UP000186102">
    <property type="component" value="Unassembled WGS sequence"/>
</dbReference>
<comment type="caution">
    <text evidence="2">The sequence shown here is derived from an EMBL/GenBank/DDBJ whole genome shotgun (WGS) entry which is preliminary data.</text>
</comment>
<sequence length="109" mass="12540">MDNEKFQEFIADQFTKLFSEFQGLKQDASELKSDVRTLKSDVATIKVELVELTESQVRLESEFHNQITALHDFRVGQEKANQETKNELITLGTKLGELQMETAHLRVVK</sequence>
<dbReference type="OrthoDB" id="1730300at2"/>